<dbReference type="InterPro" id="IPR004821">
    <property type="entry name" value="Cyt_trans-like"/>
</dbReference>
<dbReference type="AlphaFoldDB" id="A0A7Y0ABE6"/>
<comment type="caution">
    <text evidence="2">The sequence shown here is derived from an EMBL/GenBank/DDBJ whole genome shotgun (WGS) entry which is preliminary data.</text>
</comment>
<dbReference type="PANTHER" id="PTHR37512">
    <property type="entry name" value="TRIFUNCTIONAL NAD BIOSYNTHESIS/REGULATOR PROTEIN NADR"/>
    <property type="match status" value="1"/>
</dbReference>
<evidence type="ECO:0000259" key="1">
    <source>
        <dbReference type="Pfam" id="PF13521"/>
    </source>
</evidence>
<proteinExistence type="predicted"/>
<dbReference type="EMBL" id="JABBGH010000001">
    <property type="protein sequence ID" value="NML64188.1"/>
    <property type="molecule type" value="Genomic_DNA"/>
</dbReference>
<gene>
    <name evidence="2" type="ORF">HHL22_03120</name>
</gene>
<dbReference type="SUPFAM" id="SSF52540">
    <property type="entry name" value="P-loop containing nucleoside triphosphate hydrolases"/>
    <property type="match status" value="1"/>
</dbReference>
<evidence type="ECO:0000313" key="3">
    <source>
        <dbReference type="Proteomes" id="UP000559626"/>
    </source>
</evidence>
<dbReference type="Proteomes" id="UP000559626">
    <property type="component" value="Unassembled WGS sequence"/>
</dbReference>
<dbReference type="InterPro" id="IPR052735">
    <property type="entry name" value="NAD_biosynth-regulator"/>
</dbReference>
<dbReference type="RefSeq" id="WP_169529503.1">
    <property type="nucleotide sequence ID" value="NZ_JABBGH010000001.1"/>
</dbReference>
<dbReference type="SUPFAM" id="SSF52374">
    <property type="entry name" value="Nucleotidylyl transferase"/>
    <property type="match status" value="1"/>
</dbReference>
<dbReference type="InterPro" id="IPR038727">
    <property type="entry name" value="NadR/Ttd14_AAA_dom"/>
</dbReference>
<reference evidence="2 3" key="1">
    <citation type="submission" date="2020-04" db="EMBL/GenBank/DDBJ databases">
        <title>Hymenobacter polaris sp. nov., isolated from Arctic soil.</title>
        <authorList>
            <person name="Dahal R.H."/>
        </authorList>
    </citation>
    <scope>NUCLEOTIDE SEQUENCE [LARGE SCALE GENOMIC DNA]</scope>
    <source>
        <strain evidence="2 3">RP-2-7</strain>
    </source>
</reference>
<evidence type="ECO:0000313" key="2">
    <source>
        <dbReference type="EMBL" id="NML64188.1"/>
    </source>
</evidence>
<feature type="domain" description="NadR/Ttd14 AAA" evidence="1">
    <location>
        <begin position="198"/>
        <end position="354"/>
    </location>
</feature>
<dbReference type="Pfam" id="PF13521">
    <property type="entry name" value="AAA_28"/>
    <property type="match status" value="1"/>
</dbReference>
<dbReference type="InterPro" id="IPR027417">
    <property type="entry name" value="P-loop_NTPase"/>
</dbReference>
<keyword evidence="3" id="KW-1185">Reference proteome</keyword>
<organism evidence="2 3">
    <name type="scientific">Hymenobacter polaris</name>
    <dbReference type="NCBI Taxonomy" id="2682546"/>
    <lineage>
        <taxon>Bacteria</taxon>
        <taxon>Pseudomonadati</taxon>
        <taxon>Bacteroidota</taxon>
        <taxon>Cytophagia</taxon>
        <taxon>Cytophagales</taxon>
        <taxon>Hymenobacteraceae</taxon>
        <taxon>Hymenobacter</taxon>
    </lineage>
</organism>
<sequence length="364" mass="39301">MPDQPSAAPAPSSRYARGLVVGKFSPPHRGHQLLLEAAAAQAAELLVLVYARPDDPRHPAPARAGWLRELYRGDELAAGLHVGGTPVRFVALTEADGIPPNAADDHTQREYLRQWLQAHGYPPDVVFTSEAYGPGLAAHLGCAHVSVDEARTQLPLRGRELRQALGAADLRQPLLAAAGLHPFVAAQYGAVAPAPVPRLVLLGAESSGKSTLAQALAEALGTAWVPEFGRTLHEQKNARLDYEDLLYIGRRQLEAEDAATPQARGWLVCDTNGATTALYSYYYYGRCEPALQALAAACRLRYARTFVCLPTVPFQQDGWRGPEMLRQFQHGAILLQLDLLGIAYTLLDGSVAERVAQVRAALGC</sequence>
<accession>A0A7Y0ABE6</accession>
<name>A0A7Y0ABE6_9BACT</name>
<dbReference type="Gene3D" id="3.40.50.620">
    <property type="entry name" value="HUPs"/>
    <property type="match status" value="1"/>
</dbReference>
<dbReference type="GO" id="GO:0003824">
    <property type="term" value="F:catalytic activity"/>
    <property type="evidence" value="ECO:0007669"/>
    <property type="project" value="InterPro"/>
</dbReference>
<dbReference type="InterPro" id="IPR014729">
    <property type="entry name" value="Rossmann-like_a/b/a_fold"/>
</dbReference>
<dbReference type="Gene3D" id="3.40.50.300">
    <property type="entry name" value="P-loop containing nucleotide triphosphate hydrolases"/>
    <property type="match status" value="1"/>
</dbReference>
<dbReference type="NCBIfam" id="TIGR00125">
    <property type="entry name" value="cyt_tran_rel"/>
    <property type="match status" value="1"/>
</dbReference>
<protein>
    <submittedName>
        <fullName evidence="2">AAA family ATPase</fullName>
    </submittedName>
</protein>
<dbReference type="PANTHER" id="PTHR37512:SF1">
    <property type="entry name" value="NADR_TTD14 AAA DOMAIN-CONTAINING PROTEIN"/>
    <property type="match status" value="1"/>
</dbReference>